<dbReference type="Proteomes" id="UP000479190">
    <property type="component" value="Unassembled WGS sequence"/>
</dbReference>
<feature type="region of interest" description="Disordered" evidence="6">
    <location>
        <begin position="791"/>
        <end position="828"/>
    </location>
</feature>
<dbReference type="PANTHER" id="PTHR24173">
    <property type="entry name" value="ANKYRIN REPEAT CONTAINING"/>
    <property type="match status" value="1"/>
</dbReference>
<dbReference type="SUPFAM" id="SSF57667">
    <property type="entry name" value="beta-beta-alpha zinc fingers"/>
    <property type="match status" value="1"/>
</dbReference>
<keyword evidence="5" id="KW-0862">Zinc</keyword>
<dbReference type="SMART" id="SM00355">
    <property type="entry name" value="ZnF_C2H2"/>
    <property type="match status" value="1"/>
</dbReference>
<evidence type="ECO:0000259" key="7">
    <source>
        <dbReference type="PROSITE" id="PS50157"/>
    </source>
</evidence>
<dbReference type="PROSITE" id="PS50157">
    <property type="entry name" value="ZINC_FINGER_C2H2_2"/>
    <property type="match status" value="1"/>
</dbReference>
<organism evidence="8 9">
    <name type="scientific">Trichogramma brassicae</name>
    <dbReference type="NCBI Taxonomy" id="86971"/>
    <lineage>
        <taxon>Eukaryota</taxon>
        <taxon>Metazoa</taxon>
        <taxon>Ecdysozoa</taxon>
        <taxon>Arthropoda</taxon>
        <taxon>Hexapoda</taxon>
        <taxon>Insecta</taxon>
        <taxon>Pterygota</taxon>
        <taxon>Neoptera</taxon>
        <taxon>Endopterygota</taxon>
        <taxon>Hymenoptera</taxon>
        <taxon>Apocrita</taxon>
        <taxon>Proctotrupomorpha</taxon>
        <taxon>Chalcidoidea</taxon>
        <taxon>Trichogrammatidae</taxon>
        <taxon>Trichogramma</taxon>
    </lineage>
</organism>
<dbReference type="GO" id="GO:0016491">
    <property type="term" value="F:oxidoreductase activity"/>
    <property type="evidence" value="ECO:0007669"/>
    <property type="project" value="UniProtKB-KW"/>
</dbReference>
<feature type="domain" description="C2H2-type" evidence="7">
    <location>
        <begin position="722"/>
        <end position="750"/>
    </location>
</feature>
<feature type="compositionally biased region" description="Basic and acidic residues" evidence="6">
    <location>
        <begin position="1079"/>
        <end position="1088"/>
    </location>
</feature>
<dbReference type="SUPFAM" id="SSF48403">
    <property type="entry name" value="Ankyrin repeat"/>
    <property type="match status" value="2"/>
</dbReference>
<feature type="region of interest" description="Disordered" evidence="6">
    <location>
        <begin position="1024"/>
        <end position="1136"/>
    </location>
</feature>
<dbReference type="GO" id="GO:0008270">
    <property type="term" value="F:zinc ion binding"/>
    <property type="evidence" value="ECO:0007669"/>
    <property type="project" value="UniProtKB-KW"/>
</dbReference>
<dbReference type="InterPro" id="IPR036291">
    <property type="entry name" value="NAD(P)-bd_dom_sf"/>
</dbReference>
<evidence type="ECO:0000256" key="6">
    <source>
        <dbReference type="SAM" id="MobiDB-lite"/>
    </source>
</evidence>
<dbReference type="SUPFAM" id="SSF50129">
    <property type="entry name" value="GroES-like"/>
    <property type="match status" value="1"/>
</dbReference>
<dbReference type="OrthoDB" id="3941538at2759"/>
<feature type="compositionally biased region" description="Acidic residues" evidence="6">
    <location>
        <begin position="791"/>
        <end position="805"/>
    </location>
</feature>
<dbReference type="PROSITE" id="PS00059">
    <property type="entry name" value="ADH_ZINC"/>
    <property type="match status" value="1"/>
</dbReference>
<sequence length="1803" mass="201474">MSDWPTYYSDVGEFDIDHSLASVTGDFTESYDDDDMFDDFSNESDNSYKFYHLGQKTLEQVNQERISNIERTVRQRWEKSGLHVRRDIYRECCSTFRQWRGESPDLLASFDAFQIQEFLLLALQDTNLSRGAMFVDFVARTGYKDPGAEFRRRPDGQPIQGAQRQTPLHLTKNEPIALSTEDHPPATRQLFEIYDRFDVNYVDREGYTHFHAACEAGLRDVVVKFLDNGVDPNCPGYKSPPLHLAIRKQRRETIELLLRRGADPRETSKSGCTALHVSCVAQNYELARTILELSQAAHKQPLIDARDREGRTALNLAMEFCSVDMIELLLRQGADPRLADHDRQSPLHTSCKRTLQGAEHRNAEVLFRVCDELGKQLEVDGLDRYGKTPLQYAVSGGLKQEVKLLLNRGANANVVSRNGSTLLHTICEKIEDKGLAKVFFDEARQTIDVNVKDRSGKTPLDFAVKNLLPNVVEMLLARGADLASFVFPTELKLAHYNCTAALKLRVGSGALGVYECLEKRGYDTKLNEALVVMKLFVKHGLFATRDTRLALGMATADEECEVKAREISIKPDLSLYDAMQMPASVAAAKHRVSWSDGYKLVRHEDDALSGIKKFNRTPCEVHLCETISRGFFLKWAELCFQELMSKRWQLPIEVCEMIVGTLDNKDLCNICLAVELERNASRSRQQINSWIFRRNGHSKNSKKIQRVFFNNSETVHEGRKDYACDKCEQKFGRKSQLLLHQRTVHEGCKITYATIAIRHLEFKAICAPSYITMDFPLGAFLAVQGLQVEIESSDDDDNNDDDVESNADHGEISMDSDDSSDSDGEHDDSYMMYEFGEESLAQVNHGKIMSIKLMLRKHDWGDPQQRKKIYRLICPIRHWRGELPDLRAIFEPCQIQWLLVLAARDRMDRGKRFVEFVARTGYKDQLEFRGQDGQPVGARRNTPVHFAKQDCGLSADPEMLAALFEIYNRFDVNYVEQQGKLHALPRGVRGWTARCSGEVFGQRRRSQLSRLRAYTAVLCDPQRQARGGEAVAAQGRRSERDQPERLDSAAHQLLRAKIQRPRGGQVDIRAEPGQIQAAADRRQGRGRQDGAALGSGVRRRHGHGRAAAEAGRRSPTGQSGRQEPAAPVLRAQRRDDVQGLRRVGQAAGGGPPGQDDGLAKIFFDEARQTIDVNVKDRSGKTPLDFAVKNLLPNVVEMLLARGADLASFVFPTELKLAHYNCTAALKLRVGSGALGVYECLEKRGYDTKLNEALVVMKLFVKHGLFATRDTRLALGMATADEECEVKAREISIKPDLSLYDAMQMPASVAAAKHRVSWSDGYKLVRHEDDALSGIKKFNRTPCEVHLCETISRGFFLKWAELCFQELMLKRWQLPIEVCEMIVGTLDNKDLCNICLAVELERNSDFDPASKSLSLKTGPKPKPASDEVLVRVSYSGICGTDLHIIAGHFPCKQTGSLTMGHEFAGVVESCGAGVTKFKIGDRVTVDPNSGCELCNDCHKGCYHLCVDGGVNNTIGIFRDGGWSTHAAVPEKQVYRVPDGVDMDKAALSEPLSCLAHGWNRMNPINVGERVLVLGGHNRPALGLPAASSRSAQNRHRLRAPAETQGGSLDYETCNPDQLEGREFDTIVDCSGFGPAMEAALPLLARGGRFCFFGVSAPKTKIAIEPYEVYKKELTFHGVNINPYTFPKGLGLLEAMADTYLNYDNLGIKAYKLSEYKEALDALKNGTISKAVFKITARTTSTTRVEYECCFILGPGFIFPNRLLRTGINLDTPPTAAAAPEHTPAPLSFNSLSSCTNESNINGRR</sequence>
<keyword evidence="1" id="KW-0677">Repeat</keyword>
<evidence type="ECO:0000313" key="9">
    <source>
        <dbReference type="Proteomes" id="UP000479190"/>
    </source>
</evidence>
<keyword evidence="2" id="KW-0560">Oxidoreductase</keyword>
<evidence type="ECO:0000256" key="1">
    <source>
        <dbReference type="ARBA" id="ARBA00022737"/>
    </source>
</evidence>
<dbReference type="SMART" id="SM00248">
    <property type="entry name" value="ANK"/>
    <property type="match status" value="9"/>
</dbReference>
<feature type="compositionally biased region" description="Low complexity" evidence="6">
    <location>
        <begin position="1773"/>
        <end position="1784"/>
    </location>
</feature>
<keyword evidence="5" id="KW-0479">Metal-binding</keyword>
<evidence type="ECO:0000256" key="3">
    <source>
        <dbReference type="ARBA" id="ARBA00023043"/>
    </source>
</evidence>
<reference evidence="8 9" key="1">
    <citation type="submission" date="2020-02" db="EMBL/GenBank/DDBJ databases">
        <authorList>
            <person name="Ferguson B K."/>
        </authorList>
    </citation>
    <scope>NUCLEOTIDE SEQUENCE [LARGE SCALE GENOMIC DNA]</scope>
</reference>
<dbReference type="InterPro" id="IPR020843">
    <property type="entry name" value="ER"/>
</dbReference>
<accession>A0A6H5I022</accession>
<evidence type="ECO:0000256" key="2">
    <source>
        <dbReference type="ARBA" id="ARBA00023002"/>
    </source>
</evidence>
<dbReference type="InterPro" id="IPR036236">
    <property type="entry name" value="Znf_C2H2_sf"/>
</dbReference>
<keyword evidence="9" id="KW-1185">Reference proteome</keyword>
<feature type="compositionally biased region" description="Acidic residues" evidence="6">
    <location>
        <begin position="814"/>
        <end position="826"/>
    </location>
</feature>
<evidence type="ECO:0000313" key="8">
    <source>
        <dbReference type="EMBL" id="CAB0029305.1"/>
    </source>
</evidence>
<dbReference type="InterPro" id="IPR013087">
    <property type="entry name" value="Znf_C2H2_type"/>
</dbReference>
<feature type="compositionally biased region" description="Polar residues" evidence="6">
    <location>
        <begin position="1786"/>
        <end position="1803"/>
    </location>
</feature>
<dbReference type="SUPFAM" id="SSF51735">
    <property type="entry name" value="NAD(P)-binding Rossmann-fold domains"/>
    <property type="match status" value="1"/>
</dbReference>
<feature type="repeat" description="ANK" evidence="4">
    <location>
        <begin position="1178"/>
        <end position="1205"/>
    </location>
</feature>
<dbReference type="SMART" id="SM00829">
    <property type="entry name" value="PKS_ER"/>
    <property type="match status" value="1"/>
</dbReference>
<dbReference type="Gene3D" id="1.25.40.20">
    <property type="entry name" value="Ankyrin repeat-containing domain"/>
    <property type="match status" value="2"/>
</dbReference>
<dbReference type="InterPro" id="IPR002328">
    <property type="entry name" value="ADH_Zn_CS"/>
</dbReference>
<dbReference type="EMBL" id="CADCXV010000302">
    <property type="protein sequence ID" value="CAB0029305.1"/>
    <property type="molecule type" value="Genomic_DNA"/>
</dbReference>
<dbReference type="InterPro" id="IPR002110">
    <property type="entry name" value="Ankyrin_rpt"/>
</dbReference>
<dbReference type="Pfam" id="PF08240">
    <property type="entry name" value="ADH_N"/>
    <property type="match status" value="1"/>
</dbReference>
<name>A0A6H5I022_9HYME</name>
<feature type="repeat" description="ANK" evidence="4">
    <location>
        <begin position="237"/>
        <end position="269"/>
    </location>
</feature>
<dbReference type="Pfam" id="PF12796">
    <property type="entry name" value="Ank_2"/>
    <property type="match status" value="2"/>
</dbReference>
<dbReference type="PROSITE" id="PS50297">
    <property type="entry name" value="ANK_REP_REGION"/>
    <property type="match status" value="5"/>
</dbReference>
<dbReference type="PROSITE" id="PS50088">
    <property type="entry name" value="ANK_REPEAT"/>
    <property type="match status" value="5"/>
</dbReference>
<dbReference type="InterPro" id="IPR013154">
    <property type="entry name" value="ADH-like_N"/>
</dbReference>
<feature type="compositionally biased region" description="Basic and acidic residues" evidence="6">
    <location>
        <begin position="1036"/>
        <end position="1048"/>
    </location>
</feature>
<dbReference type="PROSITE" id="PS00028">
    <property type="entry name" value="ZINC_FINGER_C2H2_1"/>
    <property type="match status" value="1"/>
</dbReference>
<dbReference type="InterPro" id="IPR036770">
    <property type="entry name" value="Ankyrin_rpt-contain_sf"/>
</dbReference>
<protein>
    <recommendedName>
        <fullName evidence="7">C2H2-type domain-containing protein</fullName>
    </recommendedName>
</protein>
<evidence type="ECO:0000256" key="5">
    <source>
        <dbReference type="PROSITE-ProRule" id="PRU00042"/>
    </source>
</evidence>
<proteinExistence type="predicted"/>
<dbReference type="Gene3D" id="3.40.50.720">
    <property type="entry name" value="NAD(P)-binding Rossmann-like Domain"/>
    <property type="match status" value="1"/>
</dbReference>
<dbReference type="PANTHER" id="PTHR24173:SF74">
    <property type="entry name" value="ANKYRIN REPEAT DOMAIN-CONTAINING PROTEIN 16"/>
    <property type="match status" value="1"/>
</dbReference>
<feature type="region of interest" description="Disordered" evidence="6">
    <location>
        <begin position="1773"/>
        <end position="1803"/>
    </location>
</feature>
<dbReference type="InterPro" id="IPR011032">
    <property type="entry name" value="GroES-like_sf"/>
</dbReference>
<evidence type="ECO:0000256" key="4">
    <source>
        <dbReference type="PROSITE-ProRule" id="PRU00023"/>
    </source>
</evidence>
<feature type="repeat" description="ANK" evidence="4">
    <location>
        <begin position="455"/>
        <end position="482"/>
    </location>
</feature>
<keyword evidence="3 4" id="KW-0040">ANK repeat</keyword>
<keyword evidence="5" id="KW-0863">Zinc-finger</keyword>
<dbReference type="Gene3D" id="3.30.160.60">
    <property type="entry name" value="Classic Zinc Finger"/>
    <property type="match status" value="1"/>
</dbReference>
<dbReference type="Gene3D" id="3.90.180.10">
    <property type="entry name" value="Medium-chain alcohol dehydrogenases, catalytic domain"/>
    <property type="match status" value="2"/>
</dbReference>
<feature type="repeat" description="ANK" evidence="4">
    <location>
        <begin position="309"/>
        <end position="341"/>
    </location>
</feature>
<gene>
    <name evidence="8" type="ORF">TBRA_LOCUS1347</name>
</gene>
<feature type="repeat" description="ANK" evidence="4">
    <location>
        <begin position="385"/>
        <end position="417"/>
    </location>
</feature>